<dbReference type="InterPro" id="IPR002110">
    <property type="entry name" value="Ankyrin_rpt"/>
</dbReference>
<name>A0A3B3DCX0_ORYME</name>
<dbReference type="PROSITE" id="PS50088">
    <property type="entry name" value="ANK_REPEAT"/>
    <property type="match status" value="1"/>
</dbReference>
<dbReference type="Proteomes" id="UP000261560">
    <property type="component" value="Unplaced"/>
</dbReference>
<feature type="repeat" description="ANK" evidence="1">
    <location>
        <begin position="65"/>
        <end position="87"/>
    </location>
</feature>
<dbReference type="AlphaFoldDB" id="A0A3B3DCX0"/>
<feature type="compositionally biased region" description="Low complexity" evidence="3">
    <location>
        <begin position="315"/>
        <end position="335"/>
    </location>
</feature>
<dbReference type="PaxDb" id="30732-ENSOMEP00000027731"/>
<feature type="region of interest" description="Disordered" evidence="3">
    <location>
        <begin position="246"/>
        <end position="272"/>
    </location>
</feature>
<dbReference type="Gene3D" id="1.25.40.20">
    <property type="entry name" value="Ankyrin repeat-containing domain"/>
    <property type="match status" value="1"/>
</dbReference>
<dbReference type="GeneTree" id="ENSGT00940000167560"/>
<accession>A0A3B3DCX0</accession>
<dbReference type="Pfam" id="PF00023">
    <property type="entry name" value="Ank"/>
    <property type="match status" value="1"/>
</dbReference>
<keyword evidence="5" id="KW-1185">Reference proteome</keyword>
<evidence type="ECO:0000256" key="1">
    <source>
        <dbReference type="PROSITE-ProRule" id="PRU00023"/>
    </source>
</evidence>
<dbReference type="STRING" id="30732.ENSOMEP00000027731"/>
<dbReference type="PROSITE" id="PS50297">
    <property type="entry name" value="ANK_REP_REGION"/>
    <property type="match status" value="1"/>
</dbReference>
<feature type="region of interest" description="Disordered" evidence="3">
    <location>
        <begin position="315"/>
        <end position="353"/>
    </location>
</feature>
<feature type="coiled-coil region" evidence="2">
    <location>
        <begin position="273"/>
        <end position="314"/>
    </location>
</feature>
<keyword evidence="2" id="KW-0175">Coiled coil</keyword>
<organism evidence="4 5">
    <name type="scientific">Oryzias melastigma</name>
    <name type="common">Marine medaka</name>
    <dbReference type="NCBI Taxonomy" id="30732"/>
    <lineage>
        <taxon>Eukaryota</taxon>
        <taxon>Metazoa</taxon>
        <taxon>Chordata</taxon>
        <taxon>Craniata</taxon>
        <taxon>Vertebrata</taxon>
        <taxon>Euteleostomi</taxon>
        <taxon>Actinopterygii</taxon>
        <taxon>Neopterygii</taxon>
        <taxon>Teleostei</taxon>
        <taxon>Neoteleostei</taxon>
        <taxon>Acanthomorphata</taxon>
        <taxon>Ovalentaria</taxon>
        <taxon>Atherinomorphae</taxon>
        <taxon>Beloniformes</taxon>
        <taxon>Adrianichthyidae</taxon>
        <taxon>Oryziinae</taxon>
        <taxon>Oryzias</taxon>
    </lineage>
</organism>
<dbReference type="SUPFAM" id="SSF48403">
    <property type="entry name" value="Ankyrin repeat"/>
    <property type="match status" value="1"/>
</dbReference>
<keyword evidence="1" id="KW-0040">ANK repeat</keyword>
<evidence type="ECO:0000313" key="4">
    <source>
        <dbReference type="Ensembl" id="ENSOMEP00000027731.1"/>
    </source>
</evidence>
<dbReference type="OMA" id="NMNQVNL"/>
<evidence type="ECO:0000256" key="3">
    <source>
        <dbReference type="SAM" id="MobiDB-lite"/>
    </source>
</evidence>
<feature type="compositionally biased region" description="Acidic residues" evidence="3">
    <location>
        <begin position="336"/>
        <end position="353"/>
    </location>
</feature>
<dbReference type="InterPro" id="IPR036770">
    <property type="entry name" value="Ankyrin_rpt-contain_sf"/>
</dbReference>
<reference evidence="4" key="1">
    <citation type="submission" date="2025-08" db="UniProtKB">
        <authorList>
            <consortium name="Ensembl"/>
        </authorList>
    </citation>
    <scope>IDENTIFICATION</scope>
</reference>
<reference evidence="4" key="2">
    <citation type="submission" date="2025-09" db="UniProtKB">
        <authorList>
            <consortium name="Ensembl"/>
        </authorList>
    </citation>
    <scope>IDENTIFICATION</scope>
</reference>
<protein>
    <submittedName>
        <fullName evidence="4">GA binding protein transcription factor subunit beta 2a</fullName>
    </submittedName>
</protein>
<dbReference type="Ensembl" id="ENSOMET00000001218.1">
    <property type="protein sequence ID" value="ENSOMEP00000027731.1"/>
    <property type="gene ID" value="ENSOMEG00000010380.1"/>
</dbReference>
<evidence type="ECO:0000256" key="2">
    <source>
        <dbReference type="SAM" id="Coils"/>
    </source>
</evidence>
<evidence type="ECO:0000313" key="5">
    <source>
        <dbReference type="Proteomes" id="UP000261560"/>
    </source>
</evidence>
<proteinExistence type="predicted"/>
<sequence>MSLVDLGKRLLEAARKGQDDEVRNLMANGAPFTTDWVRILFLSVYDHVFTLNKKAGVSRDARTKVDRTPLHMAAAEGHTVIVELLVRVRDRMLLEYGLNSRLAQKPCRSVFVLCVSAQESMQNQVNINQVNMNQVSMNVETSSTNSQPQFIIQGIPAIQGGVVNLAELLNKANAGDSEEAMAASALDSNIQHAAVVNESGQRVITIVTDQHGNLQTTGGMAQPFFVTMQHGQQMLAVPANTVTEEVMTEEPQPPPSRKRKLEVTNNHSDTGETELLQRQLQEANRKAQEYRQQLLRKEQEAEEYRIKLEAMAQSQANSTTASTGATANAASPEEVVGGEDEEEGAAGVVEEEGEMVVLQEGGIIMEGEEGQVTLVQTGGEAAQVSS</sequence>